<dbReference type="Gene3D" id="2.60.120.200">
    <property type="match status" value="1"/>
</dbReference>
<feature type="region of interest" description="Disordered" evidence="10">
    <location>
        <begin position="650"/>
        <end position="744"/>
    </location>
</feature>
<feature type="disulfide bond" evidence="8">
    <location>
        <begin position="544"/>
        <end position="576"/>
    </location>
</feature>
<dbReference type="InterPro" id="IPR001580">
    <property type="entry name" value="Calret/calnex"/>
</dbReference>
<evidence type="ECO:0000256" key="10">
    <source>
        <dbReference type="SAM" id="MobiDB-lite"/>
    </source>
</evidence>
<evidence type="ECO:0000313" key="13">
    <source>
        <dbReference type="Proteomes" id="UP001174909"/>
    </source>
</evidence>
<comment type="subcellular location">
    <subcellularLocation>
        <location evidence="1">Endoplasmic reticulum membrane</location>
        <topology evidence="1">Single-pass membrane protein</topology>
    </subcellularLocation>
</comment>
<dbReference type="SUPFAM" id="SSF52833">
    <property type="entry name" value="Thioredoxin-like"/>
    <property type="match status" value="1"/>
</dbReference>
<dbReference type="PANTHER" id="PTHR11073">
    <property type="entry name" value="CALRETICULIN AND CALNEXIN"/>
    <property type="match status" value="1"/>
</dbReference>
<dbReference type="GO" id="GO:0006457">
    <property type="term" value="P:protein folding"/>
    <property type="evidence" value="ECO:0007669"/>
    <property type="project" value="InterPro"/>
</dbReference>
<dbReference type="GO" id="GO:0005509">
    <property type="term" value="F:calcium ion binding"/>
    <property type="evidence" value="ECO:0007669"/>
    <property type="project" value="InterPro"/>
</dbReference>
<gene>
    <name evidence="12" type="ORF">GBAR_LOCUS20746</name>
</gene>
<evidence type="ECO:0000313" key="12">
    <source>
        <dbReference type="EMBL" id="CAI8037085.1"/>
    </source>
</evidence>
<dbReference type="Pfam" id="PF23733">
    <property type="entry name" value="GRXCR1-2_C"/>
    <property type="match status" value="1"/>
</dbReference>
<evidence type="ECO:0000256" key="5">
    <source>
        <dbReference type="ARBA" id="ARBA00022989"/>
    </source>
</evidence>
<sequence>MASARKGTSISTTVGKQKHRNFYVTRESQNVRAQASDSAKLSYVGMRNLTDLDHIDEQDIVSARGTIRGRKNRVRAGLANFENPKALEKLNTERWKVVVYVTSFRGVRSTFEECRYVRDLFHNLRVRVVTKDIYVYRFYHRELEERLRRQQSGHGVPQVFIGGQHVGGKTELEVLNEVGELRKILEEFPRYETANNCKVCGGFEFIPCRKCGGSKNSTANKFTMEFRALRCTHCNEDGMEVCPECKERRKEMEEELVKKMQRVRLETEVTTEEHGELNVTEDGGEAAADEVEDVRTDAELQNKAEADLDAETEKFDSQAKFCDTEQETDLMEEIVVEDGGEEAPLALNEEIVADEKEAIPAEADQESESEEKTVDDNTKTEESDSDEGSTAAALTKTMKTVVVWWLCVLLLAAAATAQEEEEEEEATEETPKASSGPRKPVFLEPSYPSGDVYFAETFQDAAKVWGRWVKSSAKKDDGSTRYDGEWELKAPDWGGSMEDDQYLVIPEAAKHYAVSAELERPFVFDGKEGFVVQYEANFQEGLSCGGAYVKLLVDSPDLKQLNDKTPYSIMFGPDKCGLSSKVHMIIQFKNPVTGEVEEKHSKQSSEKMDFFDDKKTHLFTLLVRSDGVYHVIIDQVPFLKGNLLEDLTPPIIPSEEIDDSEDEKPADWDEREKIPDSDAVKPDDWDEDAPQKIPDPNAEKPDGWLDDGPEYIPDPDADMPEDWDEEEDGEWEAPQICKCSGTPL</sequence>
<accession>A0AA35SVX2</accession>
<dbReference type="InterPro" id="IPR009033">
    <property type="entry name" value="Calreticulin/calnexin_P_dom_sf"/>
</dbReference>
<dbReference type="Gene3D" id="2.10.250.10">
    <property type="entry name" value="Calreticulin/calnexin, P domain"/>
    <property type="match status" value="1"/>
</dbReference>
<dbReference type="GO" id="GO:0051082">
    <property type="term" value="F:unfolded protein binding"/>
    <property type="evidence" value="ECO:0007669"/>
    <property type="project" value="InterPro"/>
</dbReference>
<dbReference type="InterPro" id="IPR018124">
    <property type="entry name" value="Calret/calnex_CS"/>
</dbReference>
<feature type="region of interest" description="Disordered" evidence="10">
    <location>
        <begin position="419"/>
        <end position="441"/>
    </location>
</feature>
<comment type="similarity">
    <text evidence="2 9">Belongs to the calreticulin family.</text>
</comment>
<evidence type="ECO:0000259" key="11">
    <source>
        <dbReference type="Pfam" id="PF00462"/>
    </source>
</evidence>
<dbReference type="FunFam" id="2.60.120.200:FF:000011">
    <property type="entry name" value="Probable calnexin"/>
    <property type="match status" value="1"/>
</dbReference>
<evidence type="ECO:0000256" key="9">
    <source>
        <dbReference type="RuleBase" id="RU362126"/>
    </source>
</evidence>
<dbReference type="Proteomes" id="UP001174909">
    <property type="component" value="Unassembled WGS sequence"/>
</dbReference>
<dbReference type="PROSITE" id="PS00803">
    <property type="entry name" value="CALRETICULIN_1"/>
    <property type="match status" value="1"/>
</dbReference>
<dbReference type="AlphaFoldDB" id="A0AA35SVX2"/>
<dbReference type="PRINTS" id="PR00626">
    <property type="entry name" value="CALRETICULIN"/>
</dbReference>
<reference evidence="12" key="1">
    <citation type="submission" date="2023-03" db="EMBL/GenBank/DDBJ databases">
        <authorList>
            <person name="Steffen K."/>
            <person name="Cardenas P."/>
        </authorList>
    </citation>
    <scope>NUCLEOTIDE SEQUENCE</scope>
</reference>
<organism evidence="12 13">
    <name type="scientific">Geodia barretti</name>
    <name type="common">Barrett's horny sponge</name>
    <dbReference type="NCBI Taxonomy" id="519541"/>
    <lineage>
        <taxon>Eukaryota</taxon>
        <taxon>Metazoa</taxon>
        <taxon>Porifera</taxon>
        <taxon>Demospongiae</taxon>
        <taxon>Heteroscleromorpha</taxon>
        <taxon>Tetractinellida</taxon>
        <taxon>Astrophorina</taxon>
        <taxon>Geodiidae</taxon>
        <taxon>Geodia</taxon>
    </lineage>
</organism>
<keyword evidence="3" id="KW-0812">Transmembrane</keyword>
<evidence type="ECO:0000256" key="1">
    <source>
        <dbReference type="ARBA" id="ARBA00004389"/>
    </source>
</evidence>
<dbReference type="GO" id="GO:0036503">
    <property type="term" value="P:ERAD pathway"/>
    <property type="evidence" value="ECO:0007669"/>
    <property type="project" value="TreeGrafter"/>
</dbReference>
<dbReference type="SUPFAM" id="SSF49899">
    <property type="entry name" value="Concanavalin A-like lectins/glucanases"/>
    <property type="match status" value="1"/>
</dbReference>
<feature type="domain" description="Glutaredoxin" evidence="11">
    <location>
        <begin position="97"/>
        <end position="166"/>
    </location>
</feature>
<dbReference type="Pfam" id="PF00262">
    <property type="entry name" value="Calreticulin"/>
    <property type="match status" value="1"/>
</dbReference>
<keyword evidence="13" id="KW-1185">Reference proteome</keyword>
<dbReference type="GO" id="GO:0005789">
    <property type="term" value="C:endoplasmic reticulum membrane"/>
    <property type="evidence" value="ECO:0007669"/>
    <property type="project" value="UniProtKB-SubCell"/>
</dbReference>
<evidence type="ECO:0000256" key="8">
    <source>
        <dbReference type="PIRSR" id="PIRSR601580-3"/>
    </source>
</evidence>
<evidence type="ECO:0000256" key="7">
    <source>
        <dbReference type="ARBA" id="ARBA00023186"/>
    </source>
</evidence>
<name>A0AA35SVX2_GEOBA</name>
<dbReference type="InterPro" id="IPR013320">
    <property type="entry name" value="ConA-like_dom_sf"/>
</dbReference>
<evidence type="ECO:0000256" key="2">
    <source>
        <dbReference type="ARBA" id="ARBA00010983"/>
    </source>
</evidence>
<dbReference type="Pfam" id="PF00462">
    <property type="entry name" value="Glutaredoxin"/>
    <property type="match status" value="1"/>
</dbReference>
<dbReference type="InterPro" id="IPR002109">
    <property type="entry name" value="Glutaredoxin"/>
</dbReference>
<evidence type="ECO:0000256" key="3">
    <source>
        <dbReference type="ARBA" id="ARBA00022692"/>
    </source>
</evidence>
<comment type="caution">
    <text evidence="12">The sequence shown here is derived from an EMBL/GenBank/DDBJ whole genome shotgun (WGS) entry which is preliminary data.</text>
</comment>
<protein>
    <submittedName>
        <fullName evidence="12">Calnexin</fullName>
    </submittedName>
</protein>
<dbReference type="EMBL" id="CASHTH010002911">
    <property type="protein sequence ID" value="CAI8037085.1"/>
    <property type="molecule type" value="Genomic_DNA"/>
</dbReference>
<feature type="region of interest" description="Disordered" evidence="10">
    <location>
        <begin position="359"/>
        <end position="391"/>
    </location>
</feature>
<feature type="compositionally biased region" description="Acidic residues" evidence="10">
    <location>
        <begin position="419"/>
        <end position="428"/>
    </location>
</feature>
<keyword evidence="8" id="KW-1015">Disulfide bond</keyword>
<keyword evidence="4 9" id="KW-0256">Endoplasmic reticulum</keyword>
<evidence type="ECO:0000256" key="6">
    <source>
        <dbReference type="ARBA" id="ARBA00023136"/>
    </source>
</evidence>
<feature type="compositionally biased region" description="Basic and acidic residues" evidence="10">
    <location>
        <begin position="370"/>
        <end position="382"/>
    </location>
</feature>
<feature type="compositionally biased region" description="Acidic residues" evidence="10">
    <location>
        <begin position="704"/>
        <end position="731"/>
    </location>
</feature>
<dbReference type="PANTHER" id="PTHR11073:SF1">
    <property type="entry name" value="CALNEXIN 14D-RELATED"/>
    <property type="match status" value="1"/>
</dbReference>
<feature type="compositionally biased region" description="Basic and acidic residues" evidence="10">
    <location>
        <begin position="663"/>
        <end position="683"/>
    </location>
</feature>
<proteinExistence type="inferred from homology"/>
<dbReference type="PROSITE" id="PS51354">
    <property type="entry name" value="GLUTAREDOXIN_2"/>
    <property type="match status" value="1"/>
</dbReference>
<dbReference type="PROSITE" id="PS00804">
    <property type="entry name" value="CALRETICULIN_2"/>
    <property type="match status" value="1"/>
</dbReference>
<feature type="region of interest" description="Disordered" evidence="10">
    <location>
        <begin position="268"/>
        <end position="288"/>
    </location>
</feature>
<keyword evidence="7 9" id="KW-0143">Chaperone</keyword>
<dbReference type="InterPro" id="IPR036249">
    <property type="entry name" value="Thioredoxin-like_sf"/>
</dbReference>
<evidence type="ECO:0000256" key="4">
    <source>
        <dbReference type="ARBA" id="ARBA00022824"/>
    </source>
</evidence>
<dbReference type="SUPFAM" id="SSF63887">
    <property type="entry name" value="P-domain of calnexin/calreticulin"/>
    <property type="match status" value="1"/>
</dbReference>
<keyword evidence="6" id="KW-0472">Membrane</keyword>
<dbReference type="Gene3D" id="3.40.30.10">
    <property type="entry name" value="Glutaredoxin"/>
    <property type="match status" value="1"/>
</dbReference>
<keyword evidence="5" id="KW-1133">Transmembrane helix</keyword>